<accession>A0AC58J8U3</accession>
<evidence type="ECO:0000313" key="1">
    <source>
        <dbReference type="Proteomes" id="UP000000437"/>
    </source>
</evidence>
<protein>
    <submittedName>
        <fullName evidence="2">Protein SCAF11 isoform X1</fullName>
    </submittedName>
</protein>
<dbReference type="RefSeq" id="XP_073802908.1">
    <property type="nucleotide sequence ID" value="XM_073946807.1"/>
</dbReference>
<name>A0AC58J8U3_DANRE</name>
<gene>
    <name evidence="2" type="primary">scaf11</name>
</gene>
<keyword evidence="1" id="KW-1185">Reference proteome</keyword>
<organism evidence="1 2">
    <name type="scientific">Danio rerio</name>
    <name type="common">Zebrafish</name>
    <name type="synonym">Brachydanio rerio</name>
    <dbReference type="NCBI Taxonomy" id="7955"/>
    <lineage>
        <taxon>Eukaryota</taxon>
        <taxon>Metazoa</taxon>
        <taxon>Chordata</taxon>
        <taxon>Craniata</taxon>
        <taxon>Vertebrata</taxon>
        <taxon>Euteleostomi</taxon>
        <taxon>Actinopterygii</taxon>
        <taxon>Neopterygii</taxon>
        <taxon>Teleostei</taxon>
        <taxon>Ostariophysi</taxon>
        <taxon>Cypriniformes</taxon>
        <taxon>Danionidae</taxon>
        <taxon>Danioninae</taxon>
        <taxon>Danio</taxon>
    </lineage>
</organism>
<dbReference type="Proteomes" id="UP000000437">
    <property type="component" value="Chromosome 4"/>
</dbReference>
<proteinExistence type="predicted"/>
<evidence type="ECO:0000313" key="2">
    <source>
        <dbReference type="RefSeq" id="XP_073802908.1"/>
    </source>
</evidence>
<sequence length="1321" mass="145061">MQEGPGKGGQNSEDTLEDEESQRCPICLNRPRRSDRAVPDCCRHVYCSACILRWAQMVQSCPVDRRPFSVIFLQGSSQQCIKLPVKIKPRLMDNRTGCGQDGQRMCGNSAAETGSVERTQEKRANPKQKCHRKSGDSDAFVDSNKKASGDSCHTLLPTQHFHSSQQGAMVGTVMAGSVEVCEDGVQWRRLERKRRLHQASVPSFSTCVPRVSVRSHLLLSAVSASLNLLLSEHTVPHGMVCAVTCPKGEERKGTRGSGSKSSVKPAEAPATRRSSRRSRGEAEDSSSAHSQQNDTDNTSQTLNDTASTSRGQQGNNPRSGVKTRGRPKKLKVEKREDEEQEPEAENHKEDGAAESEESKTDQKANSDQIDGGQDPVDTKEKMEEENETSPSENKPDDADNQDEETAEEEEVVTKNVVEEDDNSRQEVMTDDEDQVELMNASPELNQDCSSPSRSLEPQESPSDSQDAVLSFKEQLTAESPTDASDQDLDLKPELDSTEDNPEKQDSSSFPDLQDIADPKPEPDTTEEAYTQDSSNLPALQEIVDLIPEPDTTEEVDQSPVPMVPEEISTLETRPLVPEEISAPETSPSVPGEISAPETSPSVAEEIFAPETSHPVPGDSSAPETSPPVPGDSSASETKLSVPADSSVPETRPSVPGESSAPETRPSVPGDSSAFETRPSVPGDIFAPETMDTNVRSSQDNTDLIPMECDSPASESAAEVEMVPAAIVPQMANQDPAEKIESSKESKTSDKKEGRSRRSRFHSSSTTWSPNRESRNERRSRSRSRDRSHKTRSTSRNRDHQEEERDSRRNRSRSRSRERSRRRRSRSRSRNRSRPGRRSPSQERADHGGHSPRKRDSWGGGGEGWRGRGGGRGFRNSNWRNNTEKPAHFSTRDPVSSDNGNFHESSPDRGRNENPDWVRERERERSWMDADNRGREPARREENLGDGDTWSRGGWSAGRGRGGTHWASSQQGEPGDNWRQRNSFSGTTNNADSYNRFNDSRAGGKRKESEGAEAPLDRSGWSSASSWAVRRTLPADVQNYYSRRDRGGGGGGNNIWNKQEEDQSAPTVPKQADPPQNEPSAPLPTEAVPAMPPPLLPHQMGVMGVMRFPMGPAPLLQRPPTAGLQAPPQFSLPPPVPVQLHQAGPLMQVPSIAVQALPPPPPPPPPVQQGGFTVVPPESHPSQQAMPIFPAPVKMSFKPVPTKVVCGPPPPPAVPVSAVQPSSTTSSSSSTQPKAHADSSKKEKEKKLQIQERAVNEVKAAIKPYYQKNEINKDEYKEIVRKAVEKVCHSKSGEVNADKVATLVKAYVDKYKHIRKSKTEKS</sequence>
<reference evidence="2" key="1">
    <citation type="submission" date="2025-08" db="UniProtKB">
        <authorList>
            <consortium name="RefSeq"/>
        </authorList>
    </citation>
    <scope>IDENTIFICATION</scope>
    <source>
        <strain evidence="2">Tuebingen</strain>
        <tissue evidence="2">Fibroblasts and whole tissue</tissue>
    </source>
</reference>